<dbReference type="AlphaFoldDB" id="A3DB42"/>
<gene>
    <name evidence="1" type="ordered locus">Sbal_4405</name>
</gene>
<organism evidence="1 2">
    <name type="scientific">Shewanella baltica (strain OS155 / ATCC BAA-1091)</name>
    <dbReference type="NCBI Taxonomy" id="325240"/>
    <lineage>
        <taxon>Bacteria</taxon>
        <taxon>Pseudomonadati</taxon>
        <taxon>Pseudomonadota</taxon>
        <taxon>Gammaproteobacteria</taxon>
        <taxon>Alteromonadales</taxon>
        <taxon>Shewanellaceae</taxon>
        <taxon>Shewanella</taxon>
    </lineage>
</organism>
<sequence length="168" mass="19231">MPLKKTEYLQLSIIIIIGMLKKVPRWLQAVLKAATYLNMPHALSQRKGHSSIGFYAFISKIKFPMSENIPSIEGERLEAMLALQRMYTSVHRCDGCHCETPKRYSVSGKCVTCQATGVINTTDRHNYRNPGYHDLKAFNEAKGVNLILQVFNRLQRLRNLKGKHQLNE</sequence>
<protein>
    <submittedName>
        <fullName evidence="1">Uncharacterized protein</fullName>
    </submittedName>
</protein>
<proteinExistence type="predicted"/>
<geneLocation type="plasmid" evidence="1 2">
    <name>pSbal02</name>
</geneLocation>
<dbReference type="Proteomes" id="UP000001557">
    <property type="component" value="Plasmid pSbal02"/>
</dbReference>
<keyword evidence="2" id="KW-1185">Reference proteome</keyword>
<keyword evidence="1" id="KW-0614">Plasmid</keyword>
<dbReference type="HOGENOM" id="CLU_1739267_0_0_6"/>
<dbReference type="KEGG" id="sbl:Sbal_4405"/>
<evidence type="ECO:0000313" key="2">
    <source>
        <dbReference type="Proteomes" id="UP000001557"/>
    </source>
</evidence>
<evidence type="ECO:0000313" key="1">
    <source>
        <dbReference type="EMBL" id="ABN63955.1"/>
    </source>
</evidence>
<dbReference type="EMBL" id="CP000565">
    <property type="protein sequence ID" value="ABN63955.1"/>
    <property type="molecule type" value="Genomic_DNA"/>
</dbReference>
<reference evidence="1 2" key="1">
    <citation type="submission" date="2007-02" db="EMBL/GenBank/DDBJ databases">
        <title>Complete sequence of plasmid pSbal02 of Shewanella baltica OS155.</title>
        <authorList>
            <consortium name="US DOE Joint Genome Institute"/>
            <person name="Copeland A."/>
            <person name="Lucas S."/>
            <person name="Lapidus A."/>
            <person name="Barry K."/>
            <person name="Detter J.C."/>
            <person name="Glavina del Rio T."/>
            <person name="Hammon N."/>
            <person name="Israni S."/>
            <person name="Dalin E."/>
            <person name="Tice H."/>
            <person name="Pitluck S."/>
            <person name="Sims D.R."/>
            <person name="Brettin T."/>
            <person name="Bruce D."/>
            <person name="Han C."/>
            <person name="Tapia R."/>
            <person name="Brainard J."/>
            <person name="Schmutz J."/>
            <person name="Larimer F."/>
            <person name="Land M."/>
            <person name="Hauser L."/>
            <person name="Kyrpides N."/>
            <person name="Mikhailova N."/>
            <person name="Brettar I."/>
            <person name="Klappenbach J."/>
            <person name="Konstantinidis K."/>
            <person name="Rodrigues J."/>
            <person name="Tiedje J."/>
            <person name="Richardson P."/>
        </authorList>
    </citation>
    <scope>NUCLEOTIDE SEQUENCE [LARGE SCALE GENOMIC DNA]</scope>
    <source>
        <strain evidence="2">OS155 / ATCC BAA-1091</strain>
        <plasmid evidence="1 2">pSbal02</plasmid>
    </source>
</reference>
<name>A3DB42_SHEB5</name>
<accession>A3DB42</accession>